<evidence type="ECO:0008006" key="3">
    <source>
        <dbReference type="Google" id="ProtNLM"/>
    </source>
</evidence>
<evidence type="ECO:0000313" key="2">
    <source>
        <dbReference type="Proteomes" id="UP001499959"/>
    </source>
</evidence>
<keyword evidence="2" id="KW-1185">Reference proteome</keyword>
<dbReference type="Proteomes" id="UP001499959">
    <property type="component" value="Unassembled WGS sequence"/>
</dbReference>
<organism evidence="1 2">
    <name type="scientific">Lysobacter hankyongensis</name>
    <dbReference type="NCBI Taxonomy" id="1176535"/>
    <lineage>
        <taxon>Bacteria</taxon>
        <taxon>Pseudomonadati</taxon>
        <taxon>Pseudomonadota</taxon>
        <taxon>Gammaproteobacteria</taxon>
        <taxon>Lysobacterales</taxon>
        <taxon>Lysobacteraceae</taxon>
        <taxon>Lysobacter</taxon>
    </lineage>
</organism>
<evidence type="ECO:0000313" key="1">
    <source>
        <dbReference type="EMBL" id="GAA4789049.1"/>
    </source>
</evidence>
<accession>A0ABP9B482</accession>
<reference evidence="2" key="1">
    <citation type="journal article" date="2019" name="Int. J. Syst. Evol. Microbiol.">
        <title>The Global Catalogue of Microorganisms (GCM) 10K type strain sequencing project: providing services to taxonomists for standard genome sequencing and annotation.</title>
        <authorList>
            <consortium name="The Broad Institute Genomics Platform"/>
            <consortium name="The Broad Institute Genome Sequencing Center for Infectious Disease"/>
            <person name="Wu L."/>
            <person name="Ma J."/>
        </authorList>
    </citation>
    <scope>NUCLEOTIDE SEQUENCE [LARGE SCALE GENOMIC DNA]</scope>
    <source>
        <strain evidence="2">JCM 18204</strain>
    </source>
</reference>
<protein>
    <recommendedName>
        <fullName evidence="3">Nucleotidyltransferase family protein</fullName>
    </recommendedName>
</protein>
<dbReference type="RefSeq" id="WP_345302477.1">
    <property type="nucleotide sequence ID" value="NZ_BAABJE010000005.1"/>
</dbReference>
<sequence>MSATVCRALFQLLTTPADAADTVVRAALQDEDPGVVVEIARRERCLPNLLDHLGRLRGLDAAETDMREALETQHLSSLAILEGLPAGTVLLKGANIHRHYPAGAARYSGDVDLMLRGYADLGPLHAHLQSQGYVPFGSGLWGFRADDGFDGALASLRYWHPERDERMVSIEVQVGGFPISERQCLRFDELCRDAERLPGKAYLTLAPTAQLLLALADFVGRQSPISVRHLADVVLVARHAPASIDIDHLRARVRTLGLMSGVDKLLAAAHAKGLLDALPAPLLTLGEAPARPSASADAEARRDPRPRGRLRHALASGLLAAARQAYRFRPDARWSAAWSSRPALVRFVLDSGHRVAGIPMSFQSKAGTHLLRAGSGLYLSGGSGVYALSLCGDCTHGNRKWLFERLRATPSPLLVSSSKELP</sequence>
<proteinExistence type="predicted"/>
<dbReference type="EMBL" id="BAABJE010000005">
    <property type="protein sequence ID" value="GAA4789049.1"/>
    <property type="molecule type" value="Genomic_DNA"/>
</dbReference>
<dbReference type="InterPro" id="IPR039498">
    <property type="entry name" value="NTP_transf_5"/>
</dbReference>
<name>A0ABP9B482_9GAMM</name>
<dbReference type="Pfam" id="PF14907">
    <property type="entry name" value="NTP_transf_5"/>
    <property type="match status" value="1"/>
</dbReference>
<comment type="caution">
    <text evidence="1">The sequence shown here is derived from an EMBL/GenBank/DDBJ whole genome shotgun (WGS) entry which is preliminary data.</text>
</comment>
<gene>
    <name evidence="1" type="ORF">GCM10023307_12720</name>
</gene>